<reference evidence="2 3" key="1">
    <citation type="submission" date="2016-05" db="EMBL/GenBank/DDBJ databases">
        <title>Nuclear genome of Blastocystis sp. subtype 1 NandII.</title>
        <authorList>
            <person name="Gentekaki E."/>
            <person name="Curtis B."/>
            <person name="Stairs C."/>
            <person name="Eme L."/>
            <person name="Herman E."/>
            <person name="Klimes V."/>
            <person name="Arias M.C."/>
            <person name="Elias M."/>
            <person name="Hilliou F."/>
            <person name="Klute M."/>
            <person name="Malik S.-B."/>
            <person name="Pightling A."/>
            <person name="Rachubinski R."/>
            <person name="Salas D."/>
            <person name="Schlacht A."/>
            <person name="Suga H."/>
            <person name="Archibald J."/>
            <person name="Ball S.G."/>
            <person name="Clark G."/>
            <person name="Dacks J."/>
            <person name="Van Der Giezen M."/>
            <person name="Tsaousis A."/>
            <person name="Roger A."/>
        </authorList>
    </citation>
    <scope>NUCLEOTIDE SEQUENCE [LARGE SCALE GENOMIC DNA]</scope>
    <source>
        <strain evidence="3">ATCC 50177 / NandII</strain>
    </source>
</reference>
<gene>
    <name evidence="2" type="ORF">AV274_1221</name>
</gene>
<dbReference type="PANTHER" id="PTHR12136">
    <property type="entry name" value="ENHANCED DISEASE RESISTANCE-RELATED"/>
    <property type="match status" value="1"/>
</dbReference>
<comment type="caution">
    <text evidence="2">The sequence shown here is derived from an EMBL/GenBank/DDBJ whole genome shotgun (WGS) entry which is preliminary data.</text>
</comment>
<feature type="domain" description="Protein ENHANCED DISEASE RESISTANCE 2 C-terminal" evidence="1">
    <location>
        <begin position="69"/>
        <end position="280"/>
    </location>
</feature>
<proteinExistence type="predicted"/>
<protein>
    <recommendedName>
        <fullName evidence="1">Protein ENHANCED DISEASE RESISTANCE 2 C-terminal domain-containing protein</fullName>
    </recommendedName>
</protein>
<dbReference type="PANTHER" id="PTHR12136:SF41">
    <property type="entry name" value="PLECKSTRIN HOMOLOGY (PH) AND LIPID-BINDING START DOMAINS-CONTAINING PROTEIN"/>
    <property type="match status" value="1"/>
</dbReference>
<dbReference type="OrthoDB" id="9970435at2759"/>
<sequence length="290" mass="33205">MEPAPELTAEEKAILEKKQTLDAAEGVVEAELSPIDIANGVYPKSYFNLNKYTTHWKLVDDPIKDSDGWIGLTGENFKIRGPNYLKDHKKIMSEECVFKMRCCELVNSKNRTDNFSSRPQSLVQKLRAQGYKGEFYVYNIMVKYKGNYVCLLAYFEIPENLEAISPHVAALWKRYLEGDEKFRNDRLKMIARCPAGPWAIKKLVGNVPTIIGHKLPQTTYRGEGYVEQMIDVTADKFISNCVEMGLKQAKKIVIDLGLVIECKEEELLPERLLCAWRMCRPDLTQTVNID</sequence>
<dbReference type="EMBL" id="LXWW01000047">
    <property type="protein sequence ID" value="OAO17064.1"/>
    <property type="molecule type" value="Genomic_DNA"/>
</dbReference>
<dbReference type="Pfam" id="PF07059">
    <property type="entry name" value="EDR2_C"/>
    <property type="match status" value="1"/>
</dbReference>
<evidence type="ECO:0000313" key="3">
    <source>
        <dbReference type="Proteomes" id="UP000078348"/>
    </source>
</evidence>
<evidence type="ECO:0000259" key="1">
    <source>
        <dbReference type="Pfam" id="PF07059"/>
    </source>
</evidence>
<keyword evidence="3" id="KW-1185">Reference proteome</keyword>
<dbReference type="Proteomes" id="UP000078348">
    <property type="component" value="Unassembled WGS sequence"/>
</dbReference>
<evidence type="ECO:0000313" key="2">
    <source>
        <dbReference type="EMBL" id="OAO17064.1"/>
    </source>
</evidence>
<dbReference type="InterPro" id="IPR045096">
    <property type="entry name" value="EDR2-like"/>
</dbReference>
<dbReference type="AlphaFoldDB" id="A0A196SME5"/>
<organism evidence="2 3">
    <name type="scientific">Blastocystis sp. subtype 1 (strain ATCC 50177 / NandII)</name>
    <dbReference type="NCBI Taxonomy" id="478820"/>
    <lineage>
        <taxon>Eukaryota</taxon>
        <taxon>Sar</taxon>
        <taxon>Stramenopiles</taxon>
        <taxon>Bigyra</taxon>
        <taxon>Opalozoa</taxon>
        <taxon>Opalinata</taxon>
        <taxon>Blastocystidae</taxon>
        <taxon>Blastocystis</taxon>
    </lineage>
</organism>
<dbReference type="InterPro" id="IPR009769">
    <property type="entry name" value="EDR2_C"/>
</dbReference>
<name>A0A196SME5_BLAHN</name>
<accession>A0A196SME5</accession>